<keyword evidence="1" id="KW-0812">Transmembrane</keyword>
<gene>
    <name evidence="2" type="ORF">ELE36_05395</name>
</gene>
<feature type="transmembrane region" description="Helical" evidence="1">
    <location>
        <begin position="142"/>
        <end position="169"/>
    </location>
</feature>
<dbReference type="RefSeq" id="WP_129832108.1">
    <property type="nucleotide sequence ID" value="NZ_CP035704.1"/>
</dbReference>
<evidence type="ECO:0000256" key="1">
    <source>
        <dbReference type="SAM" id="Phobius"/>
    </source>
</evidence>
<sequence length="183" mass="19527">MKTLLNAVLYQLTWLAAVGGAGHGYWWSGALMLLIFAAIQLPQSATRIADIQLLLIAAALGFAIDSSLAESGVLIYATAVPWSHLAPLWIVVLWMSFSLTMNHSLAFLRSRPVLAAAFGGIGGPLAYWAAQRGLGAVSFGANHLYTLLLLAVIWAFVTPLLCTLASLLVNRQLVDEMHGAGAR</sequence>
<dbReference type="KEGG" id="xbc:ELE36_05395"/>
<feature type="transmembrane region" description="Helical" evidence="1">
    <location>
        <begin position="113"/>
        <end position="130"/>
    </location>
</feature>
<keyword evidence="1" id="KW-1133">Transmembrane helix</keyword>
<dbReference type="InterPro" id="IPR021306">
    <property type="entry name" value="DUF2878"/>
</dbReference>
<feature type="transmembrane region" description="Helical" evidence="1">
    <location>
        <begin position="24"/>
        <end position="41"/>
    </location>
</feature>
<proteinExistence type="predicted"/>
<evidence type="ECO:0000313" key="3">
    <source>
        <dbReference type="Proteomes" id="UP000291562"/>
    </source>
</evidence>
<evidence type="ECO:0000313" key="2">
    <source>
        <dbReference type="EMBL" id="QBB69848.1"/>
    </source>
</evidence>
<dbReference type="Pfam" id="PF11086">
    <property type="entry name" value="DUF2878"/>
    <property type="match status" value="1"/>
</dbReference>
<dbReference type="EMBL" id="CP035704">
    <property type="protein sequence ID" value="QBB69848.1"/>
    <property type="molecule type" value="Genomic_DNA"/>
</dbReference>
<protein>
    <submittedName>
        <fullName evidence="2">DUF2878 domain-containing protein</fullName>
    </submittedName>
</protein>
<dbReference type="OrthoDB" id="288800at2"/>
<feature type="transmembrane region" description="Helical" evidence="1">
    <location>
        <begin position="82"/>
        <end position="101"/>
    </location>
</feature>
<organism evidence="2 3">
    <name type="scientific">Pseudolysobacter antarcticus</name>
    <dbReference type="NCBI Taxonomy" id="2511995"/>
    <lineage>
        <taxon>Bacteria</taxon>
        <taxon>Pseudomonadati</taxon>
        <taxon>Pseudomonadota</taxon>
        <taxon>Gammaproteobacteria</taxon>
        <taxon>Lysobacterales</taxon>
        <taxon>Rhodanobacteraceae</taxon>
        <taxon>Pseudolysobacter</taxon>
    </lineage>
</organism>
<reference evidence="2 3" key="1">
    <citation type="submission" date="2019-01" db="EMBL/GenBank/DDBJ databases">
        <title>Pseudolysobacter antarctica gen. nov., sp. nov., isolated from Fildes Peninsula, Antarctica.</title>
        <authorList>
            <person name="Wei Z."/>
            <person name="Peng F."/>
        </authorList>
    </citation>
    <scope>NUCLEOTIDE SEQUENCE [LARGE SCALE GENOMIC DNA]</scope>
    <source>
        <strain evidence="2 3">AQ6-296</strain>
    </source>
</reference>
<keyword evidence="1" id="KW-0472">Membrane</keyword>
<dbReference type="AlphaFoldDB" id="A0A411HH50"/>
<accession>A0A411HH50</accession>
<keyword evidence="3" id="KW-1185">Reference proteome</keyword>
<name>A0A411HH50_9GAMM</name>
<feature type="transmembrane region" description="Helical" evidence="1">
    <location>
        <begin position="53"/>
        <end position="76"/>
    </location>
</feature>
<dbReference type="Proteomes" id="UP000291562">
    <property type="component" value="Chromosome"/>
</dbReference>